<dbReference type="InterPro" id="IPR035965">
    <property type="entry name" value="PAS-like_dom_sf"/>
</dbReference>
<feature type="domain" description="Protein kinase" evidence="18">
    <location>
        <begin position="7"/>
        <end position="268"/>
    </location>
</feature>
<dbReference type="SUPFAM" id="SSF55874">
    <property type="entry name" value="ATPase domain of HSP90 chaperone/DNA topoisomerase II/histidine kinase"/>
    <property type="match status" value="1"/>
</dbReference>
<evidence type="ECO:0000256" key="13">
    <source>
        <dbReference type="ARBA" id="ARBA00022989"/>
    </source>
</evidence>
<dbReference type="CDD" id="cd17580">
    <property type="entry name" value="REC_2_DhkD-like"/>
    <property type="match status" value="1"/>
</dbReference>
<feature type="domain" description="Response regulatory" evidence="20">
    <location>
        <begin position="1874"/>
        <end position="1992"/>
    </location>
</feature>
<dbReference type="InterPro" id="IPR001789">
    <property type="entry name" value="Sig_transdc_resp-reg_receiver"/>
</dbReference>
<dbReference type="SUPFAM" id="SSF48452">
    <property type="entry name" value="TPR-like"/>
    <property type="match status" value="1"/>
</dbReference>
<evidence type="ECO:0000259" key="19">
    <source>
        <dbReference type="PROSITE" id="PS50109"/>
    </source>
</evidence>
<dbReference type="PROSITE" id="PS50113">
    <property type="entry name" value="PAC"/>
    <property type="match status" value="1"/>
</dbReference>
<dbReference type="EC" id="2.7.13.3" evidence="4"/>
<dbReference type="CDD" id="cd16922">
    <property type="entry name" value="HATPase_EvgS-ArcB-TorS-like"/>
    <property type="match status" value="1"/>
</dbReference>
<dbReference type="InterPro" id="IPR013655">
    <property type="entry name" value="PAS_fold_3"/>
</dbReference>
<dbReference type="NCBIfam" id="TIGR00229">
    <property type="entry name" value="sensory_box"/>
    <property type="match status" value="1"/>
</dbReference>
<dbReference type="SUPFAM" id="SSF55785">
    <property type="entry name" value="PYP-like sensor domain (PAS domain)"/>
    <property type="match status" value="1"/>
</dbReference>
<dbReference type="CDD" id="cd00130">
    <property type="entry name" value="PAS"/>
    <property type="match status" value="1"/>
</dbReference>
<evidence type="ECO:0000256" key="10">
    <source>
        <dbReference type="ARBA" id="ARBA00022737"/>
    </source>
</evidence>
<dbReference type="SMART" id="SM00086">
    <property type="entry name" value="PAC"/>
    <property type="match status" value="1"/>
</dbReference>
<evidence type="ECO:0000313" key="24">
    <source>
        <dbReference type="Proteomes" id="UP000715781"/>
    </source>
</evidence>
<dbReference type="InterPro" id="IPR011009">
    <property type="entry name" value="Kinase-like_dom_sf"/>
</dbReference>
<dbReference type="GO" id="GO:0000155">
    <property type="term" value="F:phosphorelay sensor kinase activity"/>
    <property type="evidence" value="ECO:0007669"/>
    <property type="project" value="InterPro"/>
</dbReference>
<keyword evidence="9" id="KW-0812">Transmembrane</keyword>
<dbReference type="Gene3D" id="1.10.287.130">
    <property type="match status" value="1"/>
</dbReference>
<evidence type="ECO:0000256" key="17">
    <source>
        <dbReference type="PROSITE-ProRule" id="PRU00169"/>
    </source>
</evidence>
<evidence type="ECO:0000256" key="4">
    <source>
        <dbReference type="ARBA" id="ARBA00012438"/>
    </source>
</evidence>
<dbReference type="Gene3D" id="3.30.450.20">
    <property type="entry name" value="PAS domain"/>
    <property type="match status" value="1"/>
</dbReference>
<dbReference type="InterPro" id="IPR053159">
    <property type="entry name" value="Hybrid_Histidine_Kinase"/>
</dbReference>
<dbReference type="PROSITE" id="PS00108">
    <property type="entry name" value="PROTEIN_KINASE_ST"/>
    <property type="match status" value="1"/>
</dbReference>
<keyword evidence="13" id="KW-1133">Transmembrane helix</keyword>
<name>A0A951Q073_9NOST</name>
<dbReference type="Pfam" id="PF01590">
    <property type="entry name" value="GAF"/>
    <property type="match status" value="1"/>
</dbReference>
<keyword evidence="15" id="KW-0472">Membrane</keyword>
<dbReference type="SMART" id="SM00091">
    <property type="entry name" value="PAS"/>
    <property type="match status" value="1"/>
</dbReference>
<evidence type="ECO:0000256" key="8">
    <source>
        <dbReference type="ARBA" id="ARBA00022679"/>
    </source>
</evidence>
<dbReference type="InterPro" id="IPR001610">
    <property type="entry name" value="PAC"/>
</dbReference>
<dbReference type="Pfam" id="PF13191">
    <property type="entry name" value="AAA_16"/>
    <property type="match status" value="1"/>
</dbReference>
<evidence type="ECO:0000256" key="14">
    <source>
        <dbReference type="ARBA" id="ARBA00023012"/>
    </source>
</evidence>
<evidence type="ECO:0000256" key="2">
    <source>
        <dbReference type="ARBA" id="ARBA00004429"/>
    </source>
</evidence>
<evidence type="ECO:0000256" key="1">
    <source>
        <dbReference type="ARBA" id="ARBA00000085"/>
    </source>
</evidence>
<dbReference type="GO" id="GO:0005886">
    <property type="term" value="C:plasma membrane"/>
    <property type="evidence" value="ECO:0007669"/>
    <property type="project" value="UniProtKB-SubCell"/>
</dbReference>
<evidence type="ECO:0000256" key="16">
    <source>
        <dbReference type="ARBA" id="ARBA00074306"/>
    </source>
</evidence>
<evidence type="ECO:0000259" key="22">
    <source>
        <dbReference type="PROSITE" id="PS50113"/>
    </source>
</evidence>
<keyword evidence="10" id="KW-0677">Repeat</keyword>
<accession>A0A951Q073</accession>
<evidence type="ECO:0000259" key="18">
    <source>
        <dbReference type="PROSITE" id="PS50011"/>
    </source>
</evidence>
<dbReference type="Gene3D" id="2.10.70.100">
    <property type="match status" value="1"/>
</dbReference>
<comment type="subcellular location">
    <subcellularLocation>
        <location evidence="2">Cell inner membrane</location>
        <topology evidence="2">Multi-pass membrane protein</topology>
    </subcellularLocation>
</comment>
<dbReference type="PROSITE" id="PS50109">
    <property type="entry name" value="HIS_KIN"/>
    <property type="match status" value="1"/>
</dbReference>
<sequence length="2011" mass="225571">MFTLAGFTITSLLKEGSKAVLYRGIRDKDQTLVIIKGLRPEACNLRNIEQLKHEYVIAQRLNTPAVVKAYSLELHQGIPYLILEDFEGRSLDQLLSNFREPSSFLKIAIQIVEAIAQIHKCNLVHKDIKPQNIIVNLESNQVKVGDFGIASSIPYEPQVANNSHLIVGSLPYMSPEQTGRMNRGIDYRSDLYSLGVTFYEMLTGQLPFQGNDPLEWVHCHIAKFPPPPIEVIPEIPQPLSDIVMKLLAKVAEQRYESALGLRFDLEYCLEKLQSQGKIDFFALGQQDFSERLQIPQKLYGRELKISKLLEAFERVVAQGTPEIMLVSGYSGVGKSSLVNELQKPIVKAKGIFITGKFDQYKRDIPYFTLVQAFQTLVRQILTESEDKLTTWKTRIQAALGNSGKLITDVIPEVELIVGKQPSVAELGPAESQNRFNMVFQSFMSVFAHKQHPLTIFLDDMQWADSGTLNLLQTIITGSSLRFLCLIFAFRDNEVDPAHPFSLMLSKLRQSKAKMTEILLAPLKLADINQLIADTLHCSREQSASLARLVIRKTNGNPFFTNEFIKTLYKENLLKFDRTNRCWHWDQAQIEAQGITDNVVSLMIARMQKLPQPTQHLLRLASCFGNRFDLTTLSVINEKSPNETIADIWEAILEGLIASVDNSDVVKKTYRFQHDRIQQAAYSLIPEAQRKAIHLRIGQMMLQNTQPENLEDSLFDIVNQLNMGIEQITNTDEKAQLVKLNFTAGKKAKAAIAYVPALKYFNFATQLLPDDAWDLQYEQTFSLFQERAECEYLAGNLEQAEELFKILLGKAQSHVEQANIYILQLRLYQIFGRYEEALALGIEALKIFQIILPDPDSDEQVQVATEIEKSQITINLGKRQISDILNAPVLQDPTLKIIISLLTTLGPPCYLGKPSLFPFVVLKAINYSLKLGNTEDSCFAYSMYAMLLVSIYDDIPAGYAFSQMSIQLNQKLNDPKFKGTVLHIHGSHINVWYNHISSNIPFLEQGFIGCVEAGDVTMANYNGFQGSWQLIMLGNPLAETYNSIDKYASFAYQSKHEAVYQTIRLQQQLLMNLRGLTHHPLTLSDDNFDEAIAFNIITEAGFVSGIIFYHIIKLIVLFTYGKEAEALQSALKISTLPVTTLALPIETDYVLYYSLILAALYPKVSSQEQKQFLEKLKNHQSRLQYWAEHCPANFLHKSQLIAAEIARIEGQDLVAMRLYEQAISSAHEHSFVQNEALAYELAAKFYLAREFDKIAKTYFQEAKNAYLRWGAIAKVTQLEEHYPIFLPRQQQADNGTFLSTTEQLDFLSIVKASQTISSEIVFSKLLKTLMHIVIEQAVSEIGYLLLYHQQNLTTALKAKVNKKENILNISQPFSNSELSQLMPQSILNYVQRTQEAVILNNAAEDNLFCEDEYVIQKQPKSVLCLPITRQSQFLGIIYLENNLITGAFTHEKLAVLEILAAQIAISLENARLYQGLKESQERLNLALKSAQIGVWSWDIINDKFYWDEQIYQLFGVTPGTFSGTSAAVLARLHPDDRELLVQSLSRAINEGVEHDMEYRIIWNDGSIRHIASRGRAFFDEEGAATRMSGIVLDITERKQANVQQLQLLREQTARAEAEQANRAKDEFLAVLGHELRTPLNSIIGFSDLLLKGKLKGESATKALQAIARNGKLQAQLIEDLLDVSRIITGKVRLDAHPIPLHCVITAALDTVHSAAQDKGIQLHSVVDTTVSPVFGDPNRLQQVFWNLLSNAIKFTPNGGRIDLRLERIQDKAVITVSDNGQGIEPDFLPYIFDRFRQAESSTTRSHSGLGLGLAIVRYLIELHGGNVTAHSQGKGQGATFTVTLPLLSAPDLTVVKVEHPHTLISEQSAILSGVTVLVVDDEADGRELLQTVLKQCGAEVVTANSVKAALEILNCVQPNIIVSDIAMPEEDGYALIRQIRMMSSEPIGQIPAIALTAYAAEIDKQQALKAGFKMHLSKPVDPEAAIEAIATLVSQDRAGMEIGHGALGNREQ</sequence>
<dbReference type="InterPro" id="IPR041664">
    <property type="entry name" value="AAA_16"/>
</dbReference>
<keyword evidence="6" id="KW-0997">Cell inner membrane</keyword>
<reference evidence="23" key="2">
    <citation type="journal article" date="2022" name="Microbiol. Resour. Announc.">
        <title>Metagenome Sequencing to Explore Phylogenomics of Terrestrial Cyanobacteria.</title>
        <authorList>
            <person name="Ward R.D."/>
            <person name="Stajich J.E."/>
            <person name="Johansen J.R."/>
            <person name="Huntemann M."/>
            <person name="Clum A."/>
            <person name="Foster B."/>
            <person name="Foster B."/>
            <person name="Roux S."/>
            <person name="Palaniappan K."/>
            <person name="Varghese N."/>
            <person name="Mukherjee S."/>
            <person name="Reddy T.B.K."/>
            <person name="Daum C."/>
            <person name="Copeland A."/>
            <person name="Chen I.A."/>
            <person name="Ivanova N.N."/>
            <person name="Kyrpides N.C."/>
            <person name="Shapiro N."/>
            <person name="Eloe-Fadrosh E.A."/>
            <person name="Pietrasiak N."/>
        </authorList>
    </citation>
    <scope>NUCLEOTIDE SEQUENCE</scope>
    <source>
        <strain evidence="23">JT2-VF2</strain>
    </source>
</reference>
<dbReference type="InterPro" id="IPR000719">
    <property type="entry name" value="Prot_kinase_dom"/>
</dbReference>
<dbReference type="SUPFAM" id="SSF56112">
    <property type="entry name" value="Protein kinase-like (PK-like)"/>
    <property type="match status" value="1"/>
</dbReference>
<dbReference type="InterPro" id="IPR036890">
    <property type="entry name" value="HATPase_C_sf"/>
</dbReference>
<protein>
    <recommendedName>
        <fullName evidence="16">Circadian input-output histidine kinase CikA</fullName>
        <ecNumber evidence="4">2.7.13.3</ecNumber>
    </recommendedName>
</protein>
<dbReference type="InterPro" id="IPR029016">
    <property type="entry name" value="GAF-like_dom_sf"/>
</dbReference>
<dbReference type="PANTHER" id="PTHR43642">
    <property type="entry name" value="HYBRID SIGNAL TRANSDUCTION HISTIDINE KINASE G"/>
    <property type="match status" value="1"/>
</dbReference>
<gene>
    <name evidence="23" type="ORF">KME32_17005</name>
</gene>
<evidence type="ECO:0000256" key="9">
    <source>
        <dbReference type="ARBA" id="ARBA00022692"/>
    </source>
</evidence>
<dbReference type="SUPFAM" id="SSF52172">
    <property type="entry name" value="CheY-like"/>
    <property type="match status" value="1"/>
</dbReference>
<dbReference type="InterPro" id="IPR003018">
    <property type="entry name" value="GAF"/>
</dbReference>
<dbReference type="SMART" id="SM00387">
    <property type="entry name" value="HATPase_c"/>
    <property type="match status" value="1"/>
</dbReference>
<dbReference type="FunFam" id="2.10.70.100:FF:000001">
    <property type="entry name" value="Sensory transduction histidine kinase"/>
    <property type="match status" value="1"/>
</dbReference>
<dbReference type="InterPro" id="IPR004358">
    <property type="entry name" value="Sig_transdc_His_kin-like_C"/>
</dbReference>
<keyword evidence="7 17" id="KW-0597">Phosphoprotein</keyword>
<feature type="domain" description="PAS" evidence="21">
    <location>
        <begin position="1478"/>
        <end position="1550"/>
    </location>
</feature>
<evidence type="ECO:0000256" key="5">
    <source>
        <dbReference type="ARBA" id="ARBA00022475"/>
    </source>
</evidence>
<dbReference type="Pfam" id="PF02518">
    <property type="entry name" value="HATPase_c"/>
    <property type="match status" value="1"/>
</dbReference>
<dbReference type="Gene3D" id="3.40.50.2300">
    <property type="match status" value="1"/>
</dbReference>
<feature type="domain" description="Histidine kinase" evidence="19">
    <location>
        <begin position="1629"/>
        <end position="1847"/>
    </location>
</feature>
<keyword evidence="8" id="KW-0808">Transferase</keyword>
<dbReference type="SMART" id="SM00220">
    <property type="entry name" value="S_TKc"/>
    <property type="match status" value="1"/>
</dbReference>
<dbReference type="EMBL" id="JAHHHN010000009">
    <property type="protein sequence ID" value="MBW4562811.1"/>
    <property type="molecule type" value="Genomic_DNA"/>
</dbReference>
<comment type="catalytic activity">
    <reaction evidence="1">
        <text>ATP + protein L-histidine = ADP + protein N-phospho-L-histidine.</text>
        <dbReference type="EC" id="2.7.13.3"/>
    </reaction>
</comment>
<dbReference type="FunFam" id="3.30.565.10:FF:000010">
    <property type="entry name" value="Sensor histidine kinase RcsC"/>
    <property type="match status" value="1"/>
</dbReference>
<dbReference type="CDD" id="cd00082">
    <property type="entry name" value="HisKA"/>
    <property type="match status" value="1"/>
</dbReference>
<dbReference type="InterPro" id="IPR003661">
    <property type="entry name" value="HisK_dim/P_dom"/>
</dbReference>
<dbReference type="GO" id="GO:0005524">
    <property type="term" value="F:ATP binding"/>
    <property type="evidence" value="ECO:0007669"/>
    <property type="project" value="InterPro"/>
</dbReference>
<reference evidence="23" key="1">
    <citation type="submission" date="2021-05" db="EMBL/GenBank/DDBJ databases">
        <authorList>
            <person name="Pietrasiak N."/>
            <person name="Ward R."/>
            <person name="Stajich J.E."/>
            <person name="Kurbessoian T."/>
        </authorList>
    </citation>
    <scope>NUCLEOTIDE SEQUENCE</scope>
    <source>
        <strain evidence="23">JT2-VF2</strain>
    </source>
</reference>
<evidence type="ECO:0000256" key="11">
    <source>
        <dbReference type="ARBA" id="ARBA00022741"/>
    </source>
</evidence>
<dbReference type="Gene3D" id="3.40.50.300">
    <property type="entry name" value="P-loop containing nucleotide triphosphate hydrolases"/>
    <property type="match status" value="1"/>
</dbReference>
<dbReference type="GO" id="GO:0009882">
    <property type="term" value="F:blue light photoreceptor activity"/>
    <property type="evidence" value="ECO:0007669"/>
    <property type="project" value="UniProtKB-ARBA"/>
</dbReference>
<keyword evidence="12" id="KW-0418">Kinase</keyword>
<evidence type="ECO:0000256" key="12">
    <source>
        <dbReference type="ARBA" id="ARBA00022777"/>
    </source>
</evidence>
<dbReference type="SMART" id="SM00448">
    <property type="entry name" value="REC"/>
    <property type="match status" value="1"/>
</dbReference>
<evidence type="ECO:0000259" key="20">
    <source>
        <dbReference type="PROSITE" id="PS50110"/>
    </source>
</evidence>
<keyword evidence="5" id="KW-1003">Cell membrane</keyword>
<dbReference type="Gene3D" id="3.30.565.10">
    <property type="entry name" value="Histidine kinase-like ATPase, C-terminal domain"/>
    <property type="match status" value="1"/>
</dbReference>
<dbReference type="Pfam" id="PF00512">
    <property type="entry name" value="HisKA"/>
    <property type="match status" value="1"/>
</dbReference>
<comment type="caution">
    <text evidence="23">The sequence shown here is derived from an EMBL/GenBank/DDBJ whole genome shotgun (WGS) entry which is preliminary data.</text>
</comment>
<dbReference type="PANTHER" id="PTHR43642:SF1">
    <property type="entry name" value="HYBRID SIGNAL TRANSDUCTION HISTIDINE KINASE G"/>
    <property type="match status" value="1"/>
</dbReference>
<dbReference type="InterPro" id="IPR003594">
    <property type="entry name" value="HATPase_dom"/>
</dbReference>
<feature type="domain" description="PAC" evidence="22">
    <location>
        <begin position="1553"/>
        <end position="1605"/>
    </location>
</feature>
<comment type="similarity">
    <text evidence="3">In the N-terminal section; belongs to the phytochrome family.</text>
</comment>
<evidence type="ECO:0000256" key="6">
    <source>
        <dbReference type="ARBA" id="ARBA00022519"/>
    </source>
</evidence>
<dbReference type="PROSITE" id="PS50112">
    <property type="entry name" value="PAS"/>
    <property type="match status" value="1"/>
</dbReference>
<dbReference type="InterPro" id="IPR000014">
    <property type="entry name" value="PAS"/>
</dbReference>
<evidence type="ECO:0000256" key="3">
    <source>
        <dbReference type="ARBA" id="ARBA00006402"/>
    </source>
</evidence>
<keyword evidence="11" id="KW-0547">Nucleotide-binding</keyword>
<organism evidence="23 24">
    <name type="scientific">Mojavia pulchra JT2-VF2</name>
    <dbReference type="NCBI Taxonomy" id="287848"/>
    <lineage>
        <taxon>Bacteria</taxon>
        <taxon>Bacillati</taxon>
        <taxon>Cyanobacteriota</taxon>
        <taxon>Cyanophyceae</taxon>
        <taxon>Nostocales</taxon>
        <taxon>Nostocaceae</taxon>
    </lineage>
</organism>
<dbReference type="InterPro" id="IPR008271">
    <property type="entry name" value="Ser/Thr_kinase_AS"/>
</dbReference>
<dbReference type="InterPro" id="IPR000700">
    <property type="entry name" value="PAS-assoc_C"/>
</dbReference>
<dbReference type="SUPFAM" id="SSF47384">
    <property type="entry name" value="Homodimeric domain of signal transducing histidine kinase"/>
    <property type="match status" value="1"/>
</dbReference>
<evidence type="ECO:0000259" key="21">
    <source>
        <dbReference type="PROSITE" id="PS50112"/>
    </source>
</evidence>
<dbReference type="Pfam" id="PF08447">
    <property type="entry name" value="PAS_3"/>
    <property type="match status" value="1"/>
</dbReference>
<evidence type="ECO:0000256" key="7">
    <source>
        <dbReference type="ARBA" id="ARBA00022553"/>
    </source>
</evidence>
<dbReference type="InterPro" id="IPR036097">
    <property type="entry name" value="HisK_dim/P_sf"/>
</dbReference>
<dbReference type="Pfam" id="PF00072">
    <property type="entry name" value="Response_reg"/>
    <property type="match status" value="1"/>
</dbReference>
<proteinExistence type="inferred from homology"/>
<dbReference type="SMART" id="SM00065">
    <property type="entry name" value="GAF"/>
    <property type="match status" value="1"/>
</dbReference>
<dbReference type="Pfam" id="PF00069">
    <property type="entry name" value="Pkinase"/>
    <property type="match status" value="1"/>
</dbReference>
<dbReference type="Gene3D" id="3.30.450.40">
    <property type="match status" value="1"/>
</dbReference>
<dbReference type="SUPFAM" id="SSF55781">
    <property type="entry name" value="GAF domain-like"/>
    <property type="match status" value="1"/>
</dbReference>
<dbReference type="CDD" id="cd14014">
    <property type="entry name" value="STKc_PknB_like"/>
    <property type="match status" value="1"/>
</dbReference>
<dbReference type="PROSITE" id="PS50110">
    <property type="entry name" value="RESPONSE_REGULATORY"/>
    <property type="match status" value="1"/>
</dbReference>
<dbReference type="InterPro" id="IPR005467">
    <property type="entry name" value="His_kinase_dom"/>
</dbReference>
<evidence type="ECO:0000313" key="23">
    <source>
        <dbReference type="EMBL" id="MBW4562811.1"/>
    </source>
</evidence>
<keyword evidence="14" id="KW-0902">Two-component regulatory system</keyword>
<dbReference type="SUPFAM" id="SSF52540">
    <property type="entry name" value="P-loop containing nucleoside triphosphate hydrolases"/>
    <property type="match status" value="1"/>
</dbReference>
<evidence type="ECO:0000256" key="15">
    <source>
        <dbReference type="ARBA" id="ARBA00023136"/>
    </source>
</evidence>
<dbReference type="InterPro" id="IPR027417">
    <property type="entry name" value="P-loop_NTPase"/>
</dbReference>
<dbReference type="PROSITE" id="PS50011">
    <property type="entry name" value="PROTEIN_KINASE_DOM"/>
    <property type="match status" value="1"/>
</dbReference>
<dbReference type="Gene3D" id="1.10.510.10">
    <property type="entry name" value="Transferase(Phosphotransferase) domain 1"/>
    <property type="match status" value="1"/>
</dbReference>
<dbReference type="PRINTS" id="PR00344">
    <property type="entry name" value="BCTRLSENSOR"/>
</dbReference>
<feature type="modified residue" description="4-aspartylphosphate" evidence="17">
    <location>
        <position position="1923"/>
    </location>
</feature>
<dbReference type="SMART" id="SM00388">
    <property type="entry name" value="HisKA"/>
    <property type="match status" value="1"/>
</dbReference>
<dbReference type="InterPro" id="IPR011990">
    <property type="entry name" value="TPR-like_helical_dom_sf"/>
</dbReference>
<dbReference type="Proteomes" id="UP000715781">
    <property type="component" value="Unassembled WGS sequence"/>
</dbReference>
<dbReference type="InterPro" id="IPR011006">
    <property type="entry name" value="CheY-like_superfamily"/>
</dbReference>